<reference evidence="1" key="1">
    <citation type="submission" date="2020-01" db="EMBL/GenBank/DDBJ databases">
        <authorList>
            <person name="Meier V. D."/>
            <person name="Meier V D."/>
        </authorList>
    </citation>
    <scope>NUCLEOTIDE SEQUENCE</scope>
    <source>
        <strain evidence="1">HLG_WM_MAG_07</strain>
    </source>
</reference>
<organism evidence="1">
    <name type="scientific">uncultured Thiotrichaceae bacterium</name>
    <dbReference type="NCBI Taxonomy" id="298394"/>
    <lineage>
        <taxon>Bacteria</taxon>
        <taxon>Pseudomonadati</taxon>
        <taxon>Pseudomonadota</taxon>
        <taxon>Gammaproteobacteria</taxon>
        <taxon>Thiotrichales</taxon>
        <taxon>Thiotrichaceae</taxon>
        <taxon>environmental samples</taxon>
    </lineage>
</organism>
<gene>
    <name evidence="1" type="ORF">HELGO_WM12936</name>
</gene>
<dbReference type="AlphaFoldDB" id="A0A6S6STZ0"/>
<protein>
    <submittedName>
        <fullName evidence="1">Uncharacterized protein</fullName>
    </submittedName>
</protein>
<evidence type="ECO:0000313" key="1">
    <source>
        <dbReference type="EMBL" id="CAA6809282.1"/>
    </source>
</evidence>
<dbReference type="EMBL" id="CACVAY010000039">
    <property type="protein sequence ID" value="CAA6809282.1"/>
    <property type="molecule type" value="Genomic_DNA"/>
</dbReference>
<name>A0A6S6STZ0_9GAMM</name>
<accession>A0A6S6STZ0</accession>
<proteinExistence type="predicted"/>
<sequence>MQTQFSMPRISPHFLILLFLIASLLLAGCSRPEVTPPNVELASSAYLDALQTGDLKQVDKLFFIPLHWRYKQKLYQQFSQDHEQISQKKLTLRMLSSKQAGRWGISIIESNQAGEINLIPHWFFYYDNQWQFVSPLIFKTKTVRSMLDLYREQKALRLWYDTETARLNPSSSLDYKKILTQ</sequence>